<dbReference type="Proteomes" id="UP000271162">
    <property type="component" value="Unassembled WGS sequence"/>
</dbReference>
<keyword evidence="2" id="KW-1185">Reference proteome</keyword>
<evidence type="ECO:0000313" key="2">
    <source>
        <dbReference type="Proteomes" id="UP000271162"/>
    </source>
</evidence>
<evidence type="ECO:0000313" key="3">
    <source>
        <dbReference type="WBParaSite" id="NBR_0001734901-mRNA-1"/>
    </source>
</evidence>
<organism evidence="3">
    <name type="scientific">Nippostrongylus brasiliensis</name>
    <name type="common">Rat hookworm</name>
    <dbReference type="NCBI Taxonomy" id="27835"/>
    <lineage>
        <taxon>Eukaryota</taxon>
        <taxon>Metazoa</taxon>
        <taxon>Ecdysozoa</taxon>
        <taxon>Nematoda</taxon>
        <taxon>Chromadorea</taxon>
        <taxon>Rhabditida</taxon>
        <taxon>Rhabditina</taxon>
        <taxon>Rhabditomorpha</taxon>
        <taxon>Strongyloidea</taxon>
        <taxon>Heligmosomidae</taxon>
        <taxon>Nippostrongylus</taxon>
    </lineage>
</organism>
<accession>A0A158R315</accession>
<reference evidence="1 2" key="2">
    <citation type="submission" date="2018-11" db="EMBL/GenBank/DDBJ databases">
        <authorList>
            <consortium name="Pathogen Informatics"/>
        </authorList>
    </citation>
    <scope>NUCLEOTIDE SEQUENCE [LARGE SCALE GENOMIC DNA]</scope>
</reference>
<proteinExistence type="predicted"/>
<sequence length="69" mass="8024">MLVAHHLDVSNRCSMCIRRNISTRIEWAPASIRGRPPRSARLKSPEAPASTSDCEYFCCFFLFLIFYHF</sequence>
<reference evidence="3" key="1">
    <citation type="submission" date="2016-04" db="UniProtKB">
        <authorList>
            <consortium name="WormBaseParasite"/>
        </authorList>
    </citation>
    <scope>IDENTIFICATION</scope>
</reference>
<protein>
    <submittedName>
        <fullName evidence="1 3">Uncharacterized protein</fullName>
    </submittedName>
</protein>
<dbReference type="AlphaFoldDB" id="A0A158R315"/>
<dbReference type="EMBL" id="UYSL01022711">
    <property type="protein sequence ID" value="VDL80964.1"/>
    <property type="molecule type" value="Genomic_DNA"/>
</dbReference>
<evidence type="ECO:0000313" key="1">
    <source>
        <dbReference type="EMBL" id="VDL80964.1"/>
    </source>
</evidence>
<dbReference type="WBParaSite" id="NBR_0001734901-mRNA-1">
    <property type="protein sequence ID" value="NBR_0001734901-mRNA-1"/>
    <property type="gene ID" value="NBR_0001734901"/>
</dbReference>
<gene>
    <name evidence="1" type="ORF">NBR_LOCUS17350</name>
</gene>
<name>A0A158R315_NIPBR</name>